<protein>
    <submittedName>
        <fullName evidence="1">Unnamed protein product</fullName>
    </submittedName>
</protein>
<evidence type="ECO:0000313" key="2">
    <source>
        <dbReference type="Proteomes" id="UP001165064"/>
    </source>
</evidence>
<name>A0ACB5TZ13_AMBMO</name>
<accession>A0ACB5TZ13</accession>
<comment type="caution">
    <text evidence="1">The sequence shown here is derived from an EMBL/GenBank/DDBJ whole genome shotgun (WGS) entry which is preliminary data.</text>
</comment>
<evidence type="ECO:0000313" key="1">
    <source>
        <dbReference type="EMBL" id="GME98379.1"/>
    </source>
</evidence>
<keyword evidence="2" id="KW-1185">Reference proteome</keyword>
<proteinExistence type="predicted"/>
<gene>
    <name evidence="1" type="ORF">Amon02_001047200</name>
</gene>
<organism evidence="1 2">
    <name type="scientific">Ambrosiozyma monospora</name>
    <name type="common">Yeast</name>
    <name type="synonym">Endomycopsis monosporus</name>
    <dbReference type="NCBI Taxonomy" id="43982"/>
    <lineage>
        <taxon>Eukaryota</taxon>
        <taxon>Fungi</taxon>
        <taxon>Dikarya</taxon>
        <taxon>Ascomycota</taxon>
        <taxon>Saccharomycotina</taxon>
        <taxon>Pichiomycetes</taxon>
        <taxon>Pichiales</taxon>
        <taxon>Pichiaceae</taxon>
        <taxon>Ambrosiozyma</taxon>
    </lineage>
</organism>
<dbReference type="EMBL" id="BSXS01010495">
    <property type="protein sequence ID" value="GME98379.1"/>
    <property type="molecule type" value="Genomic_DNA"/>
</dbReference>
<dbReference type="Proteomes" id="UP001165064">
    <property type="component" value="Unassembled WGS sequence"/>
</dbReference>
<reference evidence="1" key="1">
    <citation type="submission" date="2023-04" db="EMBL/GenBank/DDBJ databases">
        <title>Ambrosiozyma monospora NBRC 10751.</title>
        <authorList>
            <person name="Ichikawa N."/>
            <person name="Sato H."/>
            <person name="Tonouchi N."/>
        </authorList>
    </citation>
    <scope>NUCLEOTIDE SEQUENCE</scope>
    <source>
        <strain evidence="1">NBRC 10751</strain>
    </source>
</reference>
<sequence>MLASTLRSQLARKSITRALQQSSKLAVISTIRCKSSSSQNIITEGRPQPSPAFDAASSATSKPSPLKLKTHRHPNVNTKMDDSMIGFTGGQIFHEMMKRHKVDTVFGYPGGAILPVYDAIYNSSAFKFVLPKHEQGAGHMAEGYARASGKPGVVLVTSGPGATNVITPMADALADGVPLVVFTGQVPTSAIGTDAFQEADVVGISRSCSKWNVMVKSVAELPRRINEAFEIATTDHCSRNH</sequence>